<dbReference type="AlphaFoldDB" id="A0A672UE10"/>
<sequence length="676" mass="76354">IDTEGFGELLQQAEQLAAKAEGISELPRVELDLQEIQQAGERLCSRTSQETAYVKACPGSVLLGSRGLDISHISQCLESLSAATAFEPPEPGFLKNEKDNALLSAIEESRKSTFAMAEEYHRQSMLVEWEEVKQRILHTLLASGEDALNFTQENEPSYTGELGPPGHSSLDSVEMAYAHQNEKIVNGHLQPNLVDLCAAVAELDDKVLPVKITDPYKRAVYCIICRCDITDNQSEFADKTEDYLWLKLSLNQVCFDDDGFQKQLLEDYGESHFAVNQQPFLYFQVLFLTCLHCHAVHVALVLFELKLLLKSSGQSTQLLSHKAGDPPGVRRLNFVQLLMLYTCKFDSKDPREALQYFYFLRNEKDNQGENMFLRCVSEIVIESREFDMILGKLENDGSKKPGAIGKFTSDTNPIINKVASVAENKGLFEDAAKLYDLAKNPDKVLELMNKLLNPIIPQISTPQLNKERLKNMAHSIAERYKVQGISAKKSIDSTFYLLLGLITFFDEYHAGHIDRTFDIIEHLKLVPLSQDCVEERVAAFWNFSDEIMHNLSEVLLATMNILFTQYKRMKGTSPATPARPQRVMEDRDSITFACLKRQVFNSCLTQLSLWVFDAKVTRLFFWFLATSISSLHTDHICWNDPLQGVRRHKRETGANGGPYELAEKLLLRVAAACACL</sequence>
<dbReference type="InParanoid" id="A0A672UE10"/>
<dbReference type="Ensembl" id="ENSSHBT00005015175.1">
    <property type="protein sequence ID" value="ENSSHBP00005012585.1"/>
    <property type="gene ID" value="ENSSHBG00005011005.1"/>
</dbReference>
<evidence type="ECO:0000313" key="8">
    <source>
        <dbReference type="Ensembl" id="ENSSHBP00005012585.1"/>
    </source>
</evidence>
<dbReference type="InterPro" id="IPR007231">
    <property type="entry name" value="Nucleoporin_int_Nup93/Nic96"/>
</dbReference>
<evidence type="ECO:0000256" key="3">
    <source>
        <dbReference type="ARBA" id="ARBA00010186"/>
    </source>
</evidence>
<dbReference type="PANTHER" id="PTHR11225">
    <property type="entry name" value="NUCLEAR PORE COMPLEX PROTEIN NUP93 NUCLEOPORIN NUP93 DEAD EYE PROTEIN"/>
    <property type="match status" value="1"/>
</dbReference>
<keyword evidence="6 7" id="KW-0539">Nucleus</keyword>
<evidence type="ECO:0000256" key="6">
    <source>
        <dbReference type="ARBA" id="ARBA00023242"/>
    </source>
</evidence>
<dbReference type="PANTHER" id="PTHR11225:SF4">
    <property type="entry name" value="NUCLEAR PORE COMPLEX PROTEIN NUP93"/>
    <property type="match status" value="1"/>
</dbReference>
<reference evidence="8" key="2">
    <citation type="submission" date="2025-08" db="UniProtKB">
        <authorList>
            <consortium name="Ensembl"/>
        </authorList>
    </citation>
    <scope>IDENTIFICATION</scope>
</reference>
<name>A0A672UE10_STRHB</name>
<keyword evidence="7" id="KW-0472">Membrane</keyword>
<keyword evidence="7" id="KW-0811">Translocation</keyword>
<comment type="function">
    <text evidence="7">Plays a role in the nuclear pore complex (NPC) assembly and/or maintenance.</text>
</comment>
<organism evidence="8 9">
    <name type="scientific">Strigops habroptila</name>
    <name type="common">Kakapo</name>
    <dbReference type="NCBI Taxonomy" id="2489341"/>
    <lineage>
        <taxon>Eukaryota</taxon>
        <taxon>Metazoa</taxon>
        <taxon>Chordata</taxon>
        <taxon>Craniata</taxon>
        <taxon>Vertebrata</taxon>
        <taxon>Euteleostomi</taxon>
        <taxon>Archelosauria</taxon>
        <taxon>Archosauria</taxon>
        <taxon>Dinosauria</taxon>
        <taxon>Saurischia</taxon>
        <taxon>Theropoda</taxon>
        <taxon>Coelurosauria</taxon>
        <taxon>Aves</taxon>
        <taxon>Neognathae</taxon>
        <taxon>Neoaves</taxon>
        <taxon>Telluraves</taxon>
        <taxon>Australaves</taxon>
        <taxon>Psittaciformes</taxon>
        <taxon>Psittacidae</taxon>
        <taxon>Strigops</taxon>
    </lineage>
</organism>
<evidence type="ECO:0000256" key="4">
    <source>
        <dbReference type="ARBA" id="ARBA00017717"/>
    </source>
</evidence>
<dbReference type="GO" id="GO:0005643">
    <property type="term" value="C:nuclear pore"/>
    <property type="evidence" value="ECO:0007669"/>
    <property type="project" value="UniProtKB-SubCell"/>
</dbReference>
<keyword evidence="7" id="KW-0509">mRNA transport</keyword>
<evidence type="ECO:0000313" key="9">
    <source>
        <dbReference type="Proteomes" id="UP000472266"/>
    </source>
</evidence>
<comment type="similarity">
    <text evidence="3 7">Belongs to the nucleoporin interacting component (NIC) family.</text>
</comment>
<keyword evidence="5 7" id="KW-0906">Nuclear pore complex</keyword>
<accession>A0A672UE10</accession>
<dbReference type="GO" id="GO:0006606">
    <property type="term" value="P:protein import into nucleus"/>
    <property type="evidence" value="ECO:0007669"/>
    <property type="project" value="TreeGrafter"/>
</dbReference>
<dbReference type="GO" id="GO:0016973">
    <property type="term" value="P:poly(A)+ mRNA export from nucleus"/>
    <property type="evidence" value="ECO:0007669"/>
    <property type="project" value="TreeGrafter"/>
</dbReference>
<evidence type="ECO:0000256" key="2">
    <source>
        <dbReference type="ARBA" id="ARBA00004617"/>
    </source>
</evidence>
<keyword evidence="7" id="KW-0653">Protein transport</keyword>
<dbReference type="GeneTree" id="ENSGT00390000016353"/>
<reference evidence="8 9" key="1">
    <citation type="submission" date="2019-11" db="EMBL/GenBank/DDBJ databases">
        <title>Strigops habroptila (kakapo) genome, bStrHab1, primary haplotype, v2.</title>
        <authorList>
            <person name="Jarvis E.D."/>
            <person name="Howard J."/>
            <person name="Rhie A."/>
            <person name="Phillippy A."/>
            <person name="Korlach J."/>
            <person name="Digby A."/>
            <person name="Iorns D."/>
            <person name="Eason D."/>
            <person name="Robertson B."/>
            <person name="Raemaekers T."/>
            <person name="Howe K."/>
            <person name="Lewin H."/>
            <person name="Damas J."/>
            <person name="Hastie A."/>
            <person name="Tracey A."/>
            <person name="Chow W."/>
            <person name="Fedrigo O."/>
        </authorList>
    </citation>
    <scope>NUCLEOTIDE SEQUENCE [LARGE SCALE GENOMIC DNA]</scope>
</reference>
<dbReference type="Pfam" id="PF04097">
    <property type="entry name" value="Nic96"/>
    <property type="match status" value="1"/>
</dbReference>
<evidence type="ECO:0000256" key="1">
    <source>
        <dbReference type="ARBA" id="ARBA00004567"/>
    </source>
</evidence>
<protein>
    <recommendedName>
        <fullName evidence="4 7">Nuclear pore complex protein Nup93</fullName>
    </recommendedName>
</protein>
<keyword evidence="9" id="KW-1185">Reference proteome</keyword>
<dbReference type="GO" id="GO:0017056">
    <property type="term" value="F:structural constituent of nuclear pore"/>
    <property type="evidence" value="ECO:0007669"/>
    <property type="project" value="InterPro"/>
</dbReference>
<dbReference type="Proteomes" id="UP000472266">
    <property type="component" value="Chromosome 13"/>
</dbReference>
<proteinExistence type="inferred from homology"/>
<evidence type="ECO:0000256" key="7">
    <source>
        <dbReference type="RuleBase" id="RU364035"/>
    </source>
</evidence>
<dbReference type="OMA" id="LVATMNI"/>
<reference evidence="8" key="3">
    <citation type="submission" date="2025-09" db="UniProtKB">
        <authorList>
            <consortium name="Ensembl"/>
        </authorList>
    </citation>
    <scope>IDENTIFICATION</scope>
</reference>
<keyword evidence="7" id="KW-0813">Transport</keyword>
<dbReference type="GO" id="GO:0031965">
    <property type="term" value="C:nuclear membrane"/>
    <property type="evidence" value="ECO:0007669"/>
    <property type="project" value="UniProtKB-SubCell"/>
</dbReference>
<comment type="subcellular location">
    <subcellularLocation>
        <location evidence="2">Nucleus membrane</location>
        <topology evidence="2">Peripheral membrane protein</topology>
    </subcellularLocation>
    <subcellularLocation>
        <location evidence="1 7">Nucleus</location>
        <location evidence="1 7">Nuclear pore complex</location>
    </subcellularLocation>
</comment>
<evidence type="ECO:0000256" key="5">
    <source>
        <dbReference type="ARBA" id="ARBA00023132"/>
    </source>
</evidence>